<name>A0AAD5PZJ2_9CRUS</name>
<keyword evidence="3" id="KW-1185">Reference proteome</keyword>
<dbReference type="AlphaFoldDB" id="A0AAD5PZJ2"/>
<dbReference type="Proteomes" id="UP000820818">
    <property type="component" value="Linkage Group LG2"/>
</dbReference>
<feature type="transmembrane region" description="Helical" evidence="1">
    <location>
        <begin position="12"/>
        <end position="30"/>
    </location>
</feature>
<proteinExistence type="predicted"/>
<organism evidence="2 3">
    <name type="scientific">Daphnia sinensis</name>
    <dbReference type="NCBI Taxonomy" id="1820382"/>
    <lineage>
        <taxon>Eukaryota</taxon>
        <taxon>Metazoa</taxon>
        <taxon>Ecdysozoa</taxon>
        <taxon>Arthropoda</taxon>
        <taxon>Crustacea</taxon>
        <taxon>Branchiopoda</taxon>
        <taxon>Diplostraca</taxon>
        <taxon>Cladocera</taxon>
        <taxon>Anomopoda</taxon>
        <taxon>Daphniidae</taxon>
        <taxon>Daphnia</taxon>
        <taxon>Daphnia similis group</taxon>
    </lineage>
</organism>
<keyword evidence="1" id="KW-0472">Membrane</keyword>
<evidence type="ECO:0000313" key="3">
    <source>
        <dbReference type="Proteomes" id="UP000820818"/>
    </source>
</evidence>
<evidence type="ECO:0000313" key="2">
    <source>
        <dbReference type="EMBL" id="KAI9563443.1"/>
    </source>
</evidence>
<sequence>MAFLLKMVSTSTMVVGFLAIFFQTCELIIFRSANNGFKEPDVVSAGIWGGIFLVLFSLLLVNNRLRDTLAIQGLAAYGILVGLTITGLYSWSVSRYQSAIANCGNINISNVTLCGRVALDSLLIFCGILAVGLNAATTIMASTFALD</sequence>
<reference evidence="2 3" key="1">
    <citation type="submission" date="2022-05" db="EMBL/GenBank/DDBJ databases">
        <title>A multi-omics perspective on studying reproductive biology in Daphnia sinensis.</title>
        <authorList>
            <person name="Jia J."/>
        </authorList>
    </citation>
    <scope>NUCLEOTIDE SEQUENCE [LARGE SCALE GENOMIC DNA]</scope>
    <source>
        <strain evidence="2 3">WSL</strain>
    </source>
</reference>
<protein>
    <submittedName>
        <fullName evidence="2">Uncharacterized protein</fullName>
    </submittedName>
</protein>
<feature type="transmembrane region" description="Helical" evidence="1">
    <location>
        <begin position="74"/>
        <end position="92"/>
    </location>
</feature>
<gene>
    <name evidence="2" type="ORF">GHT06_010906</name>
</gene>
<comment type="caution">
    <text evidence="2">The sequence shown here is derived from an EMBL/GenBank/DDBJ whole genome shotgun (WGS) entry which is preliminary data.</text>
</comment>
<keyword evidence="1" id="KW-1133">Transmembrane helix</keyword>
<feature type="transmembrane region" description="Helical" evidence="1">
    <location>
        <begin position="122"/>
        <end position="146"/>
    </location>
</feature>
<keyword evidence="1" id="KW-0812">Transmembrane</keyword>
<feature type="transmembrane region" description="Helical" evidence="1">
    <location>
        <begin position="42"/>
        <end position="62"/>
    </location>
</feature>
<dbReference type="EMBL" id="WJBH02000002">
    <property type="protein sequence ID" value="KAI9563443.1"/>
    <property type="molecule type" value="Genomic_DNA"/>
</dbReference>
<evidence type="ECO:0000256" key="1">
    <source>
        <dbReference type="SAM" id="Phobius"/>
    </source>
</evidence>
<accession>A0AAD5PZJ2</accession>